<feature type="transmembrane region" description="Helical" evidence="1">
    <location>
        <begin position="151"/>
        <end position="172"/>
    </location>
</feature>
<accession>A0ABT0Y9N9</accession>
<protein>
    <recommendedName>
        <fullName evidence="4">ABC transporter permease</fullName>
    </recommendedName>
</protein>
<evidence type="ECO:0000313" key="3">
    <source>
        <dbReference type="Proteomes" id="UP001523216"/>
    </source>
</evidence>
<proteinExistence type="predicted"/>
<reference evidence="2 3" key="1">
    <citation type="submission" date="2022-06" db="EMBL/GenBank/DDBJ databases">
        <title>Actinoplanes abujensis sp. nov., isolated from Nigerian arid soil.</title>
        <authorList>
            <person name="Ding P."/>
        </authorList>
    </citation>
    <scope>NUCLEOTIDE SEQUENCE [LARGE SCALE GENOMIC DNA]</scope>
    <source>
        <strain evidence="3">TRM88002</strain>
    </source>
</reference>
<feature type="transmembrane region" description="Helical" evidence="1">
    <location>
        <begin position="121"/>
        <end position="144"/>
    </location>
</feature>
<keyword evidence="1" id="KW-0472">Membrane</keyword>
<feature type="transmembrane region" description="Helical" evidence="1">
    <location>
        <begin position="93"/>
        <end position="115"/>
    </location>
</feature>
<comment type="caution">
    <text evidence="2">The sequence shown here is derived from an EMBL/GenBank/DDBJ whole genome shotgun (WGS) entry which is preliminary data.</text>
</comment>
<feature type="transmembrane region" description="Helical" evidence="1">
    <location>
        <begin position="207"/>
        <end position="226"/>
    </location>
</feature>
<feature type="transmembrane region" description="Helical" evidence="1">
    <location>
        <begin position="233"/>
        <end position="257"/>
    </location>
</feature>
<dbReference type="RefSeq" id="WP_251802496.1">
    <property type="nucleotide sequence ID" value="NZ_JAMQOL010000051.1"/>
</dbReference>
<evidence type="ECO:0008006" key="4">
    <source>
        <dbReference type="Google" id="ProtNLM"/>
    </source>
</evidence>
<name>A0ABT0Y9N9_9ACTN</name>
<evidence type="ECO:0000313" key="2">
    <source>
        <dbReference type="EMBL" id="MCM4082766.1"/>
    </source>
</evidence>
<keyword evidence="1" id="KW-1133">Transmembrane helix</keyword>
<keyword evidence="3" id="KW-1185">Reference proteome</keyword>
<dbReference type="EMBL" id="JAMQOL010000051">
    <property type="protein sequence ID" value="MCM4082766.1"/>
    <property type="molecule type" value="Genomic_DNA"/>
</dbReference>
<keyword evidence="1" id="KW-0812">Transmembrane</keyword>
<evidence type="ECO:0000256" key="1">
    <source>
        <dbReference type="SAM" id="Phobius"/>
    </source>
</evidence>
<sequence length="430" mass="45126">MSRILFIELRRTPALWSALALLAAGTGLLYNAPQRWTSGYMILALDQRWYLSVLLGLALAIGAAQGRRDHRSRVTEMFAGVARPRLQQAVPLLLVYGSTVAAGYAGATGLAALRLAGTAEYLRAGAFAGVVAAGAVAMVAAAWFGLAAGRLLPYLVTAPLLAIASFASPLVARGITGGREWLSTLLFPSYGLGGGSDFDTIPGRFSLAQLVYLTGLAAGAALLFAAAHWRARLVAVLPPFLGAATAVLVLQGGSAFVRNPVDPDARELVCTADAPQVCVARIHSGVLDEVTPPARAALAKLARLPGAPSRAVEHLDWDSKVDQSADVVLIPLVIGDDGHAREPGKLEGYMVRDLGVVPFVCPGEAPGTDRAVVEAASAWLLGTEPEQPEARSLWQRLTKLDEREAAARVAAVRRAILACEPGDGLLTSRR</sequence>
<feature type="transmembrane region" description="Helical" evidence="1">
    <location>
        <begin position="47"/>
        <end position="64"/>
    </location>
</feature>
<organism evidence="2 3">
    <name type="scientific">Paractinoplanes hotanensis</name>
    <dbReference type="NCBI Taxonomy" id="2906497"/>
    <lineage>
        <taxon>Bacteria</taxon>
        <taxon>Bacillati</taxon>
        <taxon>Actinomycetota</taxon>
        <taxon>Actinomycetes</taxon>
        <taxon>Micromonosporales</taxon>
        <taxon>Micromonosporaceae</taxon>
        <taxon>Paractinoplanes</taxon>
    </lineage>
</organism>
<dbReference type="Proteomes" id="UP001523216">
    <property type="component" value="Unassembled WGS sequence"/>
</dbReference>
<gene>
    <name evidence="2" type="ORF">LXN57_34880</name>
</gene>